<dbReference type="PANTHER" id="PTHR45726:SF3">
    <property type="entry name" value="LEUKOTRIENE A-4 HYDROLASE"/>
    <property type="match status" value="1"/>
</dbReference>
<dbReference type="InterPro" id="IPR034015">
    <property type="entry name" value="M1_LTA4H"/>
</dbReference>
<feature type="active site" description="Proton donor" evidence="1">
    <location>
        <position position="419"/>
    </location>
</feature>
<dbReference type="InterPro" id="IPR042097">
    <property type="entry name" value="Aminopeptidase_N-like_N_sf"/>
</dbReference>
<keyword evidence="5" id="KW-1185">Reference proteome</keyword>
<dbReference type="SUPFAM" id="SSF55486">
    <property type="entry name" value="Metalloproteases ('zincins'), catalytic domain"/>
    <property type="match status" value="1"/>
</dbReference>
<feature type="binding site" evidence="2">
    <location>
        <position position="344"/>
    </location>
    <ligand>
        <name>Zn(2+)</name>
        <dbReference type="ChEBI" id="CHEBI:29105"/>
        <note>catalytic</note>
    </ligand>
</feature>
<accession>A0A366XQI0</accession>
<dbReference type="AlphaFoldDB" id="A0A366XQI0"/>
<comment type="caution">
    <text evidence="4">The sequence shown here is derived from an EMBL/GenBank/DDBJ whole genome shotgun (WGS) entry which is preliminary data.</text>
</comment>
<dbReference type="Proteomes" id="UP000253314">
    <property type="component" value="Unassembled WGS sequence"/>
</dbReference>
<dbReference type="CDD" id="cd09604">
    <property type="entry name" value="M1_APN_like"/>
    <property type="match status" value="1"/>
</dbReference>
<dbReference type="PROSITE" id="PS51257">
    <property type="entry name" value="PROKAR_LIPOPROTEIN"/>
    <property type="match status" value="1"/>
</dbReference>
<sequence length="483" mass="56878">MRVRLIKHRLIFIYFILSFLVSLSACDQKMDEEEFLSPNSKLDRTFMPKEVPSGSRSQYDIMLTMTDEGEFNIETKVIIENTSQDNWNNLIFYFIPNIFTEDTAQDLNYPLESPATIKFHKVAIDGNQTDFTLEEDTLTIPLQNQLEPNKQITVEFIYEFTLPDNGLRFTRKNGNYYLSQFYPMVATYRDNKWNKADYMFRGETYHTAFSDYKFEYDIPEEYTFVSTYDNENFPSKNKDSFKVSNVKDIFVAVIKKTLVVQRMSGNVNIRVFGFEEKHDLYTEISEVATNAQSYFEKNIGPYPFKQLDIILDSLGMECPGIVTASSVYNSGPVKTDTLKRMVVHEIAHQWFYGIISNDPYNEAWLDEGFAEFATGLYYYSNSEQEIPYDTMAKHLEKLEPLSINLPLDKYKHNQSSYTYGKASVMLWKMFEKRGGIEEAEKFLKSYYDFYNYKEVNTKEFVRFTKHYFSFEDNAEFEDWLVLD</sequence>
<dbReference type="GO" id="GO:0008270">
    <property type="term" value="F:zinc ion binding"/>
    <property type="evidence" value="ECO:0007669"/>
    <property type="project" value="InterPro"/>
</dbReference>
<keyword evidence="2" id="KW-0862">Zinc</keyword>
<dbReference type="GO" id="GO:0008237">
    <property type="term" value="F:metallopeptidase activity"/>
    <property type="evidence" value="ECO:0007669"/>
    <property type="project" value="InterPro"/>
</dbReference>
<reference evidence="4 5" key="1">
    <citation type="submission" date="2018-07" db="EMBL/GenBank/DDBJ databases">
        <title>Lottiidibacillus patelloidae gen. nov., sp. nov., isolated from the intestinal tract of a marine limpet and the reclassification of B. taeanensis BH030017T, B. algicola KMM 3737T and B. hwajinpoensis SW-72T as genus Lottiidibacillus.</title>
        <authorList>
            <person name="Liu R."/>
            <person name="Huang Z."/>
        </authorList>
    </citation>
    <scope>NUCLEOTIDE SEQUENCE [LARGE SCALE GENOMIC DNA]</scope>
    <source>
        <strain evidence="4 5">BH030017</strain>
    </source>
</reference>
<dbReference type="OrthoDB" id="9814383at2"/>
<protein>
    <submittedName>
        <fullName evidence="4">M1 family peptidase</fullName>
    </submittedName>
</protein>
<name>A0A366XQI0_9BACI</name>
<evidence type="ECO:0000259" key="3">
    <source>
        <dbReference type="Pfam" id="PF01433"/>
    </source>
</evidence>
<dbReference type="PANTHER" id="PTHR45726">
    <property type="entry name" value="LEUKOTRIENE A-4 HYDROLASE"/>
    <property type="match status" value="1"/>
</dbReference>
<feature type="binding site" evidence="2">
    <location>
        <position position="348"/>
    </location>
    <ligand>
        <name>Zn(2+)</name>
        <dbReference type="ChEBI" id="CHEBI:29105"/>
        <note>catalytic</note>
    </ligand>
</feature>
<dbReference type="EMBL" id="QOCW01000021">
    <property type="protein sequence ID" value="RBW68372.1"/>
    <property type="molecule type" value="Genomic_DNA"/>
</dbReference>
<dbReference type="Gene3D" id="2.60.40.1730">
    <property type="entry name" value="tricorn interacting facor f3 domain"/>
    <property type="match status" value="1"/>
</dbReference>
<evidence type="ECO:0000256" key="1">
    <source>
        <dbReference type="PIRSR" id="PIRSR634015-1"/>
    </source>
</evidence>
<dbReference type="Pfam" id="PF01433">
    <property type="entry name" value="Peptidase_M1"/>
    <property type="match status" value="1"/>
</dbReference>
<feature type="active site" description="Proton acceptor" evidence="1">
    <location>
        <position position="345"/>
    </location>
</feature>
<dbReference type="Gene3D" id="1.10.390.10">
    <property type="entry name" value="Neutral Protease Domain 2"/>
    <property type="match status" value="1"/>
</dbReference>
<dbReference type="InterPro" id="IPR027268">
    <property type="entry name" value="Peptidase_M4/M1_CTD_sf"/>
</dbReference>
<evidence type="ECO:0000313" key="4">
    <source>
        <dbReference type="EMBL" id="RBW68372.1"/>
    </source>
</evidence>
<feature type="binding site" evidence="2">
    <location>
        <position position="367"/>
    </location>
    <ligand>
        <name>Zn(2+)</name>
        <dbReference type="ChEBI" id="CHEBI:29105"/>
        <note>catalytic</note>
    </ligand>
</feature>
<dbReference type="InterPro" id="IPR014782">
    <property type="entry name" value="Peptidase_M1_dom"/>
</dbReference>
<evidence type="ECO:0000256" key="2">
    <source>
        <dbReference type="PIRSR" id="PIRSR634015-3"/>
    </source>
</evidence>
<evidence type="ECO:0000313" key="5">
    <source>
        <dbReference type="Proteomes" id="UP000253314"/>
    </source>
</evidence>
<feature type="domain" description="Peptidase M1 membrane alanine aminopeptidase" evidence="3">
    <location>
        <begin position="298"/>
        <end position="465"/>
    </location>
</feature>
<comment type="cofactor">
    <cofactor evidence="2">
        <name>Zn(2+)</name>
        <dbReference type="ChEBI" id="CHEBI:29105"/>
    </cofactor>
    <text evidence="2">Binds 1 zinc ion per subunit.</text>
</comment>
<keyword evidence="2" id="KW-0479">Metal-binding</keyword>
<organism evidence="4 5">
    <name type="scientific">Bacillus taeanensis</name>
    <dbReference type="NCBI Taxonomy" id="273032"/>
    <lineage>
        <taxon>Bacteria</taxon>
        <taxon>Bacillati</taxon>
        <taxon>Bacillota</taxon>
        <taxon>Bacilli</taxon>
        <taxon>Bacillales</taxon>
        <taxon>Bacillaceae</taxon>
        <taxon>Bacillus</taxon>
    </lineage>
</organism>
<proteinExistence type="predicted"/>
<gene>
    <name evidence="4" type="ORF">DS031_17055</name>
</gene>